<accession>A0ABT4Y389</accession>
<gene>
    <name evidence="5" type="primary">osmE</name>
    <name evidence="5" type="ORF">NNO07_09590</name>
</gene>
<evidence type="ECO:0000256" key="3">
    <source>
        <dbReference type="SAM" id="SignalP"/>
    </source>
</evidence>
<dbReference type="RefSeq" id="WP_190833859.1">
    <property type="nucleotide sequence ID" value="NZ_JANEWF010000007.1"/>
</dbReference>
<dbReference type="PROSITE" id="PS51257">
    <property type="entry name" value="PROKAR_LIPOPROTEIN"/>
    <property type="match status" value="1"/>
</dbReference>
<dbReference type="InterPro" id="IPR037873">
    <property type="entry name" value="BamE-like"/>
</dbReference>
<feature type="signal peptide" evidence="3">
    <location>
        <begin position="1"/>
        <end position="20"/>
    </location>
</feature>
<keyword evidence="2" id="KW-0472">Membrane</keyword>
<keyword evidence="5" id="KW-0449">Lipoprotein</keyword>
<dbReference type="Proteomes" id="UP001211689">
    <property type="component" value="Unassembled WGS sequence"/>
</dbReference>
<evidence type="ECO:0000256" key="1">
    <source>
        <dbReference type="ARBA" id="ARBA00022729"/>
    </source>
</evidence>
<evidence type="ECO:0000256" key="2">
    <source>
        <dbReference type="ARBA" id="ARBA00023136"/>
    </source>
</evidence>
<feature type="domain" description="Outer membrane protein assembly factor BamE" evidence="4">
    <location>
        <begin position="24"/>
        <end position="90"/>
    </location>
</feature>
<dbReference type="NCBIfam" id="NF008423">
    <property type="entry name" value="PRK11251.1"/>
    <property type="match status" value="1"/>
</dbReference>
<dbReference type="Gene3D" id="3.30.1450.10">
    <property type="match status" value="1"/>
</dbReference>
<keyword evidence="1 3" id="KW-0732">Signal</keyword>
<keyword evidence="6" id="KW-1185">Reference proteome</keyword>
<dbReference type="InterPro" id="IPR007450">
    <property type="entry name" value="BamE_dom"/>
</dbReference>
<dbReference type="EMBL" id="JANEWF010000007">
    <property type="protein sequence ID" value="MDA8483320.1"/>
    <property type="molecule type" value="Genomic_DNA"/>
</dbReference>
<reference evidence="5 6" key="1">
    <citation type="submission" date="2022-07" db="EMBL/GenBank/DDBJ databases">
        <title>Genome Analysis of Selected Gammaproteobacteria from Nigerian Food snails.</title>
        <authorList>
            <person name="Okafor A.C."/>
        </authorList>
    </citation>
    <scope>NUCLEOTIDE SEQUENCE [LARGE SCALE GENOMIC DNA]</scope>
    <source>
        <strain evidence="5 6">Awg 2</strain>
    </source>
</reference>
<feature type="chain" id="PRO_5047057739" evidence="3">
    <location>
        <begin position="21"/>
        <end position="117"/>
    </location>
</feature>
<name>A0ABT4Y389_METRE</name>
<protein>
    <submittedName>
        <fullName evidence="5">Osmotically-inducible lipoprotein OsmE</fullName>
    </submittedName>
</protein>
<evidence type="ECO:0000313" key="5">
    <source>
        <dbReference type="EMBL" id="MDA8483320.1"/>
    </source>
</evidence>
<evidence type="ECO:0000313" key="6">
    <source>
        <dbReference type="Proteomes" id="UP001211689"/>
    </source>
</evidence>
<organism evidence="5 6">
    <name type="scientific">Metapseudomonas resinovorans</name>
    <name type="common">Pseudomonas resinovorans</name>
    <dbReference type="NCBI Taxonomy" id="53412"/>
    <lineage>
        <taxon>Bacteria</taxon>
        <taxon>Pseudomonadati</taxon>
        <taxon>Pseudomonadota</taxon>
        <taxon>Gammaproteobacteria</taxon>
        <taxon>Pseudomonadales</taxon>
        <taxon>Pseudomonadaceae</taxon>
        <taxon>Metapseudomonas</taxon>
    </lineage>
</organism>
<proteinExistence type="predicted"/>
<comment type="caution">
    <text evidence="5">The sequence shown here is derived from an EMBL/GenBank/DDBJ whole genome shotgun (WGS) entry which is preliminary data.</text>
</comment>
<dbReference type="Pfam" id="PF04355">
    <property type="entry name" value="BamE"/>
    <property type="match status" value="1"/>
</dbReference>
<evidence type="ECO:0000259" key="4">
    <source>
        <dbReference type="Pfam" id="PF04355"/>
    </source>
</evidence>
<sequence length="117" mass="13206">MKKLQFVMILALAALGGCFGNPVTYRDEPLVAKVQTGMSKQQVLEIGGRPALTATRKAQPGTCNEYLFTHMGERQPYMVSFDANDNVDHKDFRTCAFWDEYQENAKVPFYMDPGYGK</sequence>